<dbReference type="WBParaSite" id="maker-unitig_23536-snap-gene-0.2-mRNA-1">
    <property type="protein sequence ID" value="maker-unitig_23536-snap-gene-0.2-mRNA-1"/>
    <property type="gene ID" value="maker-unitig_23536-snap-gene-0.2"/>
</dbReference>
<dbReference type="Proteomes" id="UP000095280">
    <property type="component" value="Unplaced"/>
</dbReference>
<protein>
    <submittedName>
        <fullName evidence="3">Uncharacterized protein</fullName>
    </submittedName>
</protein>
<sequence length="342" mass="36882">MNRLMSSVMRGIGRKRRCATSRAGTQLASTAAAAAMMTWIWIPDFSPDSEELRSPVAKLARIKRAAAAAAAKKRRKTSTAKRVSKSKASTEDFSSRRRPQPTITPVVAQSAWTLCQPTLLLRNSRIRRLPDRPACSAWQPACLKGVPTIASFYYRRIALAAIRLLVSLSPVRTTCRVATLTCLSDRCRRPQPPCPCAACLIDWAHGQLVHPACFSVTSTALSTCQSIRLEGEIVGFGLLLSGLTAKPAGPVRCLGFIPSATRQLALQQPARLPPWTSPALAAKCTEFCYLIGTNADEADTAGSAIVANCESGQLPLLDEADFTASSIFSLPGVDRFVLRLAN</sequence>
<evidence type="ECO:0000256" key="1">
    <source>
        <dbReference type="SAM" id="MobiDB-lite"/>
    </source>
</evidence>
<organism evidence="2 3">
    <name type="scientific">Macrostomum lignano</name>
    <dbReference type="NCBI Taxonomy" id="282301"/>
    <lineage>
        <taxon>Eukaryota</taxon>
        <taxon>Metazoa</taxon>
        <taxon>Spiralia</taxon>
        <taxon>Lophotrochozoa</taxon>
        <taxon>Platyhelminthes</taxon>
        <taxon>Rhabditophora</taxon>
        <taxon>Macrostomorpha</taxon>
        <taxon>Macrostomida</taxon>
        <taxon>Macrostomidae</taxon>
        <taxon>Macrostomum</taxon>
    </lineage>
</organism>
<feature type="region of interest" description="Disordered" evidence="1">
    <location>
        <begin position="70"/>
        <end position="101"/>
    </location>
</feature>
<name>A0A1I8F7K0_9PLAT</name>
<feature type="compositionally biased region" description="Basic residues" evidence="1">
    <location>
        <begin position="71"/>
        <end position="85"/>
    </location>
</feature>
<evidence type="ECO:0000313" key="2">
    <source>
        <dbReference type="Proteomes" id="UP000095280"/>
    </source>
</evidence>
<keyword evidence="2" id="KW-1185">Reference proteome</keyword>
<reference evidence="3" key="1">
    <citation type="submission" date="2016-11" db="UniProtKB">
        <authorList>
            <consortium name="WormBaseParasite"/>
        </authorList>
    </citation>
    <scope>IDENTIFICATION</scope>
</reference>
<evidence type="ECO:0000313" key="3">
    <source>
        <dbReference type="WBParaSite" id="maker-unitig_23536-snap-gene-0.2-mRNA-1"/>
    </source>
</evidence>
<accession>A0A1I8F7K0</accession>
<proteinExistence type="predicted"/>
<dbReference type="AlphaFoldDB" id="A0A1I8F7K0"/>